<comment type="caution">
    <text evidence="2">The sequence shown here is derived from an EMBL/GenBank/DDBJ whole genome shotgun (WGS) entry which is preliminary data.</text>
</comment>
<reference evidence="2 3" key="1">
    <citation type="journal article" date="2012" name="Genome Biol.">
        <title>Genome and low-iron response of an oceanic diatom adapted to chronic iron limitation.</title>
        <authorList>
            <person name="Lommer M."/>
            <person name="Specht M."/>
            <person name="Roy A.S."/>
            <person name="Kraemer L."/>
            <person name="Andreson R."/>
            <person name="Gutowska M.A."/>
            <person name="Wolf J."/>
            <person name="Bergner S.V."/>
            <person name="Schilhabel M.B."/>
            <person name="Klostermeier U.C."/>
            <person name="Beiko R.G."/>
            <person name="Rosenstiel P."/>
            <person name="Hippler M."/>
            <person name="Laroche J."/>
        </authorList>
    </citation>
    <scope>NUCLEOTIDE SEQUENCE [LARGE SCALE GENOMIC DNA]</scope>
    <source>
        <strain evidence="2 3">CCMP1005</strain>
    </source>
</reference>
<protein>
    <submittedName>
        <fullName evidence="2">Uncharacterized protein</fullName>
    </submittedName>
</protein>
<feature type="region of interest" description="Disordered" evidence="1">
    <location>
        <begin position="116"/>
        <end position="244"/>
    </location>
</feature>
<feature type="compositionally biased region" description="Basic and acidic residues" evidence="1">
    <location>
        <begin position="231"/>
        <end position="244"/>
    </location>
</feature>
<feature type="compositionally biased region" description="Acidic residues" evidence="1">
    <location>
        <begin position="140"/>
        <end position="152"/>
    </location>
</feature>
<feature type="region of interest" description="Disordered" evidence="1">
    <location>
        <begin position="1"/>
        <end position="42"/>
    </location>
</feature>
<gene>
    <name evidence="2" type="ORF">THAOC_17933</name>
</gene>
<evidence type="ECO:0000313" key="3">
    <source>
        <dbReference type="Proteomes" id="UP000266841"/>
    </source>
</evidence>
<feature type="compositionally biased region" description="Basic residues" evidence="1">
    <location>
        <begin position="198"/>
        <end position="208"/>
    </location>
</feature>
<evidence type="ECO:0000313" key="2">
    <source>
        <dbReference type="EMBL" id="EJK61559.1"/>
    </source>
</evidence>
<sequence length="265" mass="26490">MRSRTLAHRRRRADGSAVGAPRPGPPPAKRQAVGPRGGDDFDPLLAYSVMRAVGLVREESPGGGGGGGKASPVTPDAPPPSSASSSDADGRTAALARTLGLEGLLCLGSVADALAAAGRGEEEEAGSGPPSDVVPAEVEGLAEEGQGGEEGEGGQASGEEVGQGRARQRAGGTDGPGSFGVRRGKRAGRPGRDTGRRRGERGRGRRRGGFGSGAQGGRREAQAAVSVAAQGEREAPPPSRDAEVAGRAVLAIRAIRGGLPQPAAR</sequence>
<organism evidence="2 3">
    <name type="scientific">Thalassiosira oceanica</name>
    <name type="common">Marine diatom</name>
    <dbReference type="NCBI Taxonomy" id="159749"/>
    <lineage>
        <taxon>Eukaryota</taxon>
        <taxon>Sar</taxon>
        <taxon>Stramenopiles</taxon>
        <taxon>Ochrophyta</taxon>
        <taxon>Bacillariophyta</taxon>
        <taxon>Coscinodiscophyceae</taxon>
        <taxon>Thalassiosirophycidae</taxon>
        <taxon>Thalassiosirales</taxon>
        <taxon>Thalassiosiraceae</taxon>
        <taxon>Thalassiosira</taxon>
    </lineage>
</organism>
<feature type="compositionally biased region" description="Basic residues" evidence="1">
    <location>
        <begin position="1"/>
        <end position="12"/>
    </location>
</feature>
<accession>K0S9F7</accession>
<feature type="region of interest" description="Disordered" evidence="1">
    <location>
        <begin position="57"/>
        <end position="91"/>
    </location>
</feature>
<dbReference type="Proteomes" id="UP000266841">
    <property type="component" value="Unassembled WGS sequence"/>
</dbReference>
<name>K0S9F7_THAOC</name>
<evidence type="ECO:0000256" key="1">
    <source>
        <dbReference type="SAM" id="MobiDB-lite"/>
    </source>
</evidence>
<proteinExistence type="predicted"/>
<dbReference type="AlphaFoldDB" id="K0S9F7"/>
<keyword evidence="3" id="KW-1185">Reference proteome</keyword>
<feature type="compositionally biased region" description="Low complexity" evidence="1">
    <location>
        <begin position="157"/>
        <end position="171"/>
    </location>
</feature>
<feature type="non-terminal residue" evidence="2">
    <location>
        <position position="265"/>
    </location>
</feature>
<dbReference type="EMBL" id="AGNL01019825">
    <property type="protein sequence ID" value="EJK61559.1"/>
    <property type="molecule type" value="Genomic_DNA"/>
</dbReference>